<gene>
    <name evidence="6" type="ORF">K458DRAFT_443482</name>
</gene>
<evidence type="ECO:0000256" key="3">
    <source>
        <dbReference type="ARBA" id="ARBA00022691"/>
    </source>
</evidence>
<feature type="domain" description="O-methyltransferase dimerisation" evidence="5">
    <location>
        <begin position="82"/>
        <end position="154"/>
    </location>
</feature>
<dbReference type="PANTHER" id="PTHR43712:SF12">
    <property type="entry name" value="STERIGMATOCYSTIN 8-O-METHYLTRANSFERASE"/>
    <property type="match status" value="1"/>
</dbReference>
<dbReference type="Pfam" id="PF08100">
    <property type="entry name" value="Dimerisation"/>
    <property type="match status" value="1"/>
</dbReference>
<dbReference type="PROSITE" id="PS51683">
    <property type="entry name" value="SAM_OMT_II"/>
    <property type="match status" value="1"/>
</dbReference>
<dbReference type="AlphaFoldDB" id="A0A6G1IYQ4"/>
<organism evidence="6 7">
    <name type="scientific">Lentithecium fluviatile CBS 122367</name>
    <dbReference type="NCBI Taxonomy" id="1168545"/>
    <lineage>
        <taxon>Eukaryota</taxon>
        <taxon>Fungi</taxon>
        <taxon>Dikarya</taxon>
        <taxon>Ascomycota</taxon>
        <taxon>Pezizomycotina</taxon>
        <taxon>Dothideomycetes</taxon>
        <taxon>Pleosporomycetidae</taxon>
        <taxon>Pleosporales</taxon>
        <taxon>Massarineae</taxon>
        <taxon>Lentitheciaceae</taxon>
        <taxon>Lentithecium</taxon>
    </lineage>
</organism>
<keyword evidence="7" id="KW-1185">Reference proteome</keyword>
<accession>A0A6G1IYQ4</accession>
<protein>
    <submittedName>
        <fullName evidence="6">Putative Sterigmatocystin 8-O-methyltransferase</fullName>
    </submittedName>
</protein>
<reference evidence="6" key="1">
    <citation type="journal article" date="2020" name="Stud. Mycol.">
        <title>101 Dothideomycetes genomes: a test case for predicting lifestyles and emergence of pathogens.</title>
        <authorList>
            <person name="Haridas S."/>
            <person name="Albert R."/>
            <person name="Binder M."/>
            <person name="Bloem J."/>
            <person name="Labutti K."/>
            <person name="Salamov A."/>
            <person name="Andreopoulos B."/>
            <person name="Baker S."/>
            <person name="Barry K."/>
            <person name="Bills G."/>
            <person name="Bluhm B."/>
            <person name="Cannon C."/>
            <person name="Castanera R."/>
            <person name="Culley D."/>
            <person name="Daum C."/>
            <person name="Ezra D."/>
            <person name="Gonzalez J."/>
            <person name="Henrissat B."/>
            <person name="Kuo A."/>
            <person name="Liang C."/>
            <person name="Lipzen A."/>
            <person name="Lutzoni F."/>
            <person name="Magnuson J."/>
            <person name="Mondo S."/>
            <person name="Nolan M."/>
            <person name="Ohm R."/>
            <person name="Pangilinan J."/>
            <person name="Park H.-J."/>
            <person name="Ramirez L."/>
            <person name="Alfaro M."/>
            <person name="Sun H."/>
            <person name="Tritt A."/>
            <person name="Yoshinaga Y."/>
            <person name="Zwiers L.-H."/>
            <person name="Turgeon B."/>
            <person name="Goodwin S."/>
            <person name="Spatafora J."/>
            <person name="Crous P."/>
            <person name="Grigoriev I."/>
        </authorList>
    </citation>
    <scope>NUCLEOTIDE SEQUENCE</scope>
    <source>
        <strain evidence="6">CBS 122367</strain>
    </source>
</reference>
<dbReference type="InterPro" id="IPR001077">
    <property type="entry name" value="COMT_C"/>
</dbReference>
<dbReference type="Proteomes" id="UP000799291">
    <property type="component" value="Unassembled WGS sequence"/>
</dbReference>
<name>A0A6G1IYQ4_9PLEO</name>
<keyword evidence="2 6" id="KW-0808">Transferase</keyword>
<dbReference type="OrthoDB" id="1606438at2759"/>
<dbReference type="InterPro" id="IPR012967">
    <property type="entry name" value="COMT_dimerisation"/>
</dbReference>
<dbReference type="GO" id="GO:0008171">
    <property type="term" value="F:O-methyltransferase activity"/>
    <property type="evidence" value="ECO:0007669"/>
    <property type="project" value="InterPro"/>
</dbReference>
<evidence type="ECO:0000259" key="4">
    <source>
        <dbReference type="Pfam" id="PF00891"/>
    </source>
</evidence>
<evidence type="ECO:0000313" key="7">
    <source>
        <dbReference type="Proteomes" id="UP000799291"/>
    </source>
</evidence>
<keyword evidence="3" id="KW-0949">S-adenosyl-L-methionine</keyword>
<dbReference type="Gene3D" id="1.10.10.10">
    <property type="entry name" value="Winged helix-like DNA-binding domain superfamily/Winged helix DNA-binding domain"/>
    <property type="match status" value="1"/>
</dbReference>
<dbReference type="Pfam" id="PF00891">
    <property type="entry name" value="Methyltransf_2"/>
    <property type="match status" value="1"/>
</dbReference>
<evidence type="ECO:0000259" key="5">
    <source>
        <dbReference type="Pfam" id="PF08100"/>
    </source>
</evidence>
<dbReference type="InterPro" id="IPR036388">
    <property type="entry name" value="WH-like_DNA-bd_sf"/>
</dbReference>
<dbReference type="InterPro" id="IPR036390">
    <property type="entry name" value="WH_DNA-bd_sf"/>
</dbReference>
<proteinExistence type="predicted"/>
<keyword evidence="1 6" id="KW-0489">Methyltransferase</keyword>
<evidence type="ECO:0000256" key="1">
    <source>
        <dbReference type="ARBA" id="ARBA00022603"/>
    </source>
</evidence>
<dbReference type="Gene3D" id="3.40.50.150">
    <property type="entry name" value="Vaccinia Virus protein VP39"/>
    <property type="match status" value="1"/>
</dbReference>
<sequence>MAPKESLSRIVQLARTISASVDKIEEVLVAEGIESPSFDEDAPFNIPLELSPQHDAVLDATAELYDLLLEPLNLIHRHAGHNNPLCMLAIAEFKLADKVPLHGEASFEDIAKDTPLTTDMTARLLRHAMTMRIFRETSPGIVAHTAASRTLHKSAANDWLQAGTAEMWPAAVKTVNALKKWPASEEPNETGYSLANNTSETIYQIFSKDMERASRWARGMQIFTERPQFNLAYTTDYYDWESLGKAQVVDVGGSSGHVSLALARKFSNLSLTVQDMEQMVANATVPEDVQGRPVKNADVYYLRWIMHNWSDKYCNLILSALLPALKPGARVIIHESLMPEPGTTALWKEKNLRTTDLNMAGAFNAKERTKVELEALLKKADPAFTLRNVVEPKGSALQMMEFEWEGTT</sequence>
<evidence type="ECO:0000313" key="6">
    <source>
        <dbReference type="EMBL" id="KAF2683382.1"/>
    </source>
</evidence>
<dbReference type="SUPFAM" id="SSF46785">
    <property type="entry name" value="Winged helix' DNA-binding domain"/>
    <property type="match status" value="1"/>
</dbReference>
<feature type="domain" description="O-methyltransferase C-terminal" evidence="4">
    <location>
        <begin position="195"/>
        <end position="380"/>
    </location>
</feature>
<dbReference type="GO" id="GO:0032259">
    <property type="term" value="P:methylation"/>
    <property type="evidence" value="ECO:0007669"/>
    <property type="project" value="UniProtKB-KW"/>
</dbReference>
<dbReference type="SUPFAM" id="SSF53335">
    <property type="entry name" value="S-adenosyl-L-methionine-dependent methyltransferases"/>
    <property type="match status" value="1"/>
</dbReference>
<dbReference type="EMBL" id="MU005584">
    <property type="protein sequence ID" value="KAF2683382.1"/>
    <property type="molecule type" value="Genomic_DNA"/>
</dbReference>
<evidence type="ECO:0000256" key="2">
    <source>
        <dbReference type="ARBA" id="ARBA00022679"/>
    </source>
</evidence>
<dbReference type="InterPro" id="IPR016461">
    <property type="entry name" value="COMT-like"/>
</dbReference>
<dbReference type="PANTHER" id="PTHR43712">
    <property type="entry name" value="PUTATIVE (AFU_ORTHOLOGUE AFUA_4G14580)-RELATED"/>
    <property type="match status" value="1"/>
</dbReference>
<dbReference type="InterPro" id="IPR029063">
    <property type="entry name" value="SAM-dependent_MTases_sf"/>
</dbReference>